<sequence>MATTTENKLTGADKEWGYRFGVNGLMSVDEACAFLGGIHGETLKRKSNDGLVRRGRHPNGRTLAYCRRSVIEYIAQMEV</sequence>
<gene>
    <name evidence="1" type="ORF">CA54_17060</name>
</gene>
<dbReference type="OrthoDB" id="291662at2"/>
<keyword evidence="2" id="KW-1185">Reference proteome</keyword>
<evidence type="ECO:0000313" key="2">
    <source>
        <dbReference type="Proteomes" id="UP000320735"/>
    </source>
</evidence>
<evidence type="ECO:0000313" key="1">
    <source>
        <dbReference type="EMBL" id="TWU12880.1"/>
    </source>
</evidence>
<dbReference type="EMBL" id="SJPP01000001">
    <property type="protein sequence ID" value="TWU12880.1"/>
    <property type="molecule type" value="Genomic_DNA"/>
</dbReference>
<name>A0A5C6BLA0_9PLAN</name>
<proteinExistence type="predicted"/>
<dbReference type="AlphaFoldDB" id="A0A5C6BLA0"/>
<dbReference type="Proteomes" id="UP000320735">
    <property type="component" value="Unassembled WGS sequence"/>
</dbReference>
<protein>
    <submittedName>
        <fullName evidence="1">Uncharacterized protein</fullName>
    </submittedName>
</protein>
<dbReference type="RefSeq" id="WP_146370296.1">
    <property type="nucleotide sequence ID" value="NZ_SJPP01000001.1"/>
</dbReference>
<comment type="caution">
    <text evidence="1">The sequence shown here is derived from an EMBL/GenBank/DDBJ whole genome shotgun (WGS) entry which is preliminary data.</text>
</comment>
<organism evidence="1 2">
    <name type="scientific">Symmachiella macrocystis</name>
    <dbReference type="NCBI Taxonomy" id="2527985"/>
    <lineage>
        <taxon>Bacteria</taxon>
        <taxon>Pseudomonadati</taxon>
        <taxon>Planctomycetota</taxon>
        <taxon>Planctomycetia</taxon>
        <taxon>Planctomycetales</taxon>
        <taxon>Planctomycetaceae</taxon>
        <taxon>Symmachiella</taxon>
    </lineage>
</organism>
<accession>A0A5C6BLA0</accession>
<reference evidence="1 2" key="1">
    <citation type="submission" date="2019-02" db="EMBL/GenBank/DDBJ databases">
        <title>Deep-cultivation of Planctomycetes and their phenomic and genomic characterization uncovers novel biology.</title>
        <authorList>
            <person name="Wiegand S."/>
            <person name="Jogler M."/>
            <person name="Boedeker C."/>
            <person name="Pinto D."/>
            <person name="Vollmers J."/>
            <person name="Rivas-Marin E."/>
            <person name="Kohn T."/>
            <person name="Peeters S.H."/>
            <person name="Heuer A."/>
            <person name="Rast P."/>
            <person name="Oberbeckmann S."/>
            <person name="Bunk B."/>
            <person name="Jeske O."/>
            <person name="Meyerdierks A."/>
            <person name="Storesund J.E."/>
            <person name="Kallscheuer N."/>
            <person name="Luecker S."/>
            <person name="Lage O.M."/>
            <person name="Pohl T."/>
            <person name="Merkel B.J."/>
            <person name="Hornburger P."/>
            <person name="Mueller R.-W."/>
            <person name="Bruemmer F."/>
            <person name="Labrenz M."/>
            <person name="Spormann A.M."/>
            <person name="Op Den Camp H."/>
            <person name="Overmann J."/>
            <person name="Amann R."/>
            <person name="Jetten M.S.M."/>
            <person name="Mascher T."/>
            <person name="Medema M.H."/>
            <person name="Devos D.P."/>
            <person name="Kaster A.-K."/>
            <person name="Ovreas L."/>
            <person name="Rohde M."/>
            <person name="Galperin M.Y."/>
            <person name="Jogler C."/>
        </authorList>
    </citation>
    <scope>NUCLEOTIDE SEQUENCE [LARGE SCALE GENOMIC DNA]</scope>
    <source>
        <strain evidence="1 2">CA54</strain>
    </source>
</reference>